<feature type="domain" description="Transposase MuDR plant" evidence="1">
    <location>
        <begin position="163"/>
        <end position="228"/>
    </location>
</feature>
<evidence type="ECO:0000259" key="1">
    <source>
        <dbReference type="Pfam" id="PF03108"/>
    </source>
</evidence>
<dbReference type="Proteomes" id="UP000288805">
    <property type="component" value="Unassembled WGS sequence"/>
</dbReference>
<evidence type="ECO:0000313" key="4">
    <source>
        <dbReference type="Proteomes" id="UP000288805"/>
    </source>
</evidence>
<feature type="domain" description="Aminotransferase-like plant mobile" evidence="2">
    <location>
        <begin position="559"/>
        <end position="837"/>
    </location>
</feature>
<evidence type="ECO:0000313" key="3">
    <source>
        <dbReference type="EMBL" id="RVW56406.1"/>
    </source>
</evidence>
<proteinExistence type="predicted"/>
<comment type="caution">
    <text evidence="3">The sequence shown here is derived from an EMBL/GenBank/DDBJ whole genome shotgun (WGS) entry which is preliminary data.</text>
</comment>
<dbReference type="PANTHER" id="PTHR46033:SF8">
    <property type="entry name" value="PROTEIN MAINTENANCE OF MERISTEMS-LIKE"/>
    <property type="match status" value="1"/>
</dbReference>
<organism evidence="3 4">
    <name type="scientific">Vitis vinifera</name>
    <name type="common">Grape</name>
    <dbReference type="NCBI Taxonomy" id="29760"/>
    <lineage>
        <taxon>Eukaryota</taxon>
        <taxon>Viridiplantae</taxon>
        <taxon>Streptophyta</taxon>
        <taxon>Embryophyta</taxon>
        <taxon>Tracheophyta</taxon>
        <taxon>Spermatophyta</taxon>
        <taxon>Magnoliopsida</taxon>
        <taxon>eudicotyledons</taxon>
        <taxon>Gunneridae</taxon>
        <taxon>Pentapetalae</taxon>
        <taxon>rosids</taxon>
        <taxon>Vitales</taxon>
        <taxon>Vitaceae</taxon>
        <taxon>Viteae</taxon>
        <taxon>Vitis</taxon>
    </lineage>
</organism>
<dbReference type="PANTHER" id="PTHR46033">
    <property type="entry name" value="PROTEIN MAIN-LIKE 2"/>
    <property type="match status" value="1"/>
</dbReference>
<reference evidence="3 4" key="1">
    <citation type="journal article" date="2018" name="PLoS Genet.">
        <title>Population sequencing reveals clonal diversity and ancestral inbreeding in the grapevine cultivar Chardonnay.</title>
        <authorList>
            <person name="Roach M.J."/>
            <person name="Johnson D.L."/>
            <person name="Bohlmann J."/>
            <person name="van Vuuren H.J."/>
            <person name="Jones S.J."/>
            <person name="Pretorius I.S."/>
            <person name="Schmidt S.A."/>
            <person name="Borneman A.R."/>
        </authorList>
    </citation>
    <scope>NUCLEOTIDE SEQUENCE [LARGE SCALE GENOMIC DNA]</scope>
    <source>
        <strain evidence="4">cv. Chardonnay</strain>
        <tissue evidence="3">Leaf</tissue>
    </source>
</reference>
<dbReference type="EMBL" id="QGNW01001077">
    <property type="protein sequence ID" value="RVW56406.1"/>
    <property type="molecule type" value="Genomic_DNA"/>
</dbReference>
<dbReference type="InterPro" id="IPR004332">
    <property type="entry name" value="Transposase_MuDR"/>
</dbReference>
<dbReference type="GO" id="GO:0010073">
    <property type="term" value="P:meristem maintenance"/>
    <property type="evidence" value="ECO:0007669"/>
    <property type="project" value="InterPro"/>
</dbReference>
<dbReference type="Pfam" id="PF03108">
    <property type="entry name" value="DBD_Tnp_Mut"/>
    <property type="match status" value="1"/>
</dbReference>
<gene>
    <name evidence="3" type="primary">MAIL3_76</name>
    <name evidence="3" type="ORF">CK203_072527</name>
</gene>
<protein>
    <submittedName>
        <fullName evidence="3">Serine/threonine-protein phosphatase 7 long form-like</fullName>
    </submittedName>
</protein>
<dbReference type="InterPro" id="IPR019557">
    <property type="entry name" value="AminoTfrase-like_pln_mobile"/>
</dbReference>
<evidence type="ECO:0000259" key="2">
    <source>
        <dbReference type="Pfam" id="PF10536"/>
    </source>
</evidence>
<name>A0A438F8X1_VITVI</name>
<dbReference type="AlphaFoldDB" id="A0A438F8X1"/>
<accession>A0A438F8X1</accession>
<dbReference type="InterPro" id="IPR044824">
    <property type="entry name" value="MAIN-like"/>
</dbReference>
<sequence length="837" mass="95017">MDEIELYIEQVPIQPRVRGELLGNFTQLLLGQNDNVEEFEYDCGPSSAPIAMTYECRADEDEEECESQEGDDQSERAEDIQHDGDGVFEFIDEENNNVNVVSSFLALHETMEDPEDPIEFSPVQYHSIPSLQFENIENIGNAVSSDWTPWGNTNIGNSGGEFMVGQVFNSKTDLQHAAKLYSISAHQEYVVVESTTKLLVLRCKKAKQSQCPWKLCAMVVKGTTSFAINKYNGPHKYANPCLNRDHQQLDSNLIVAHIQGMIKAQFTLSVAAIQASIVEKFGYQISYKKASKAKLKALTNLFGDFYKSYAELPYFFIALEQANPGCVVISKTFLGIMENTKIFQRVFWTFHPSIEGFKHCRHVLSIDGTHLYGKYKDTLMIAMGCDGNNQLFPLDFALTEDRHPGIMAAMSDVHLGRRYDIMTTNMSKVFNSVLKGARSLPITALVQLTFFLLNSYFVVRREQCANQLASNEEYTPYVDAKIKANVVKAGSHEIVLYDHIRGQFHVKTNKSTKSSSTRGRTYHINLPEYACTCDMEYRGHSSNPDPLDMSVLVLQDKHSLVERWRPETHTFHLPVGEMTITLHDVVVILGLRIHRLPITGTCDIDWSLLCYELLGVTPPTFEIRGSEISTRWLCHQFSHLLVDLDDTALERYARAFILGLIGSALFTDKKGTHIHMCYLPLLRDLTQTSMYSWGSAVLAHLYRELCRASLDGAIDIAGSSLAAQYLEHDAADDLPAEQLDHELQDEALLHEGLPVDPLRCRWRVPLSWAQNPSRVLTFYRDQLDAQTHDQVLWEPYMGDLVVHLPAISLVDQEIWRTMSPLICFDIVEWHRPKRLLR</sequence>
<dbReference type="Pfam" id="PF10536">
    <property type="entry name" value="PMD"/>
    <property type="match status" value="1"/>
</dbReference>